<reference evidence="2" key="1">
    <citation type="journal article" date="2022" name="Nat. Commun.">
        <title>Chromosome evolution and the genetic basis of agronomically important traits in greater yam.</title>
        <authorList>
            <person name="Bredeson J.V."/>
            <person name="Lyons J.B."/>
            <person name="Oniyinde I.O."/>
            <person name="Okereke N.R."/>
            <person name="Kolade O."/>
            <person name="Nnabue I."/>
            <person name="Nwadili C.O."/>
            <person name="Hribova E."/>
            <person name="Parker M."/>
            <person name="Nwogha J."/>
            <person name="Shu S."/>
            <person name="Carlson J."/>
            <person name="Kariba R."/>
            <person name="Muthemba S."/>
            <person name="Knop K."/>
            <person name="Barton G.J."/>
            <person name="Sherwood A.V."/>
            <person name="Lopez-Montes A."/>
            <person name="Asiedu R."/>
            <person name="Jamnadass R."/>
            <person name="Muchugi A."/>
            <person name="Goodstein D."/>
            <person name="Egesi C.N."/>
            <person name="Featherston J."/>
            <person name="Asfaw A."/>
            <person name="Simpson G.G."/>
            <person name="Dolezel J."/>
            <person name="Hendre P.S."/>
            <person name="Van Deynze A."/>
            <person name="Kumar P.L."/>
            <person name="Obidiegwu J.E."/>
            <person name="Bhattacharjee R."/>
            <person name="Rokhsar D.S."/>
        </authorList>
    </citation>
    <scope>NUCLEOTIDE SEQUENCE [LARGE SCALE GENOMIC DNA]</scope>
    <source>
        <strain evidence="2">cv. TDa95/00328</strain>
    </source>
</reference>
<dbReference type="Proteomes" id="UP000827976">
    <property type="component" value="Chromosome 8"/>
</dbReference>
<protein>
    <submittedName>
        <fullName evidence="1">Cysteine oxygenase/2-aminoethanethiol dioxygenase protein</fullName>
        <ecNumber evidence="1">1.13.11.19</ecNumber>
    </submittedName>
</protein>
<keyword evidence="1" id="KW-0223">Dioxygenase</keyword>
<sequence>MEEKRKKRSKRNIKNINTKKKRICSSSCSCNTRTHDHSSTTIQTLFFACNSFFKSPNSVPLPLDVNMIHFLLDNMTLEDVGLHSDQLFFMSKTTSNGTPRITYATVYQCNNFSMCLFFLPPRAVIPLHDHPGMTVFTKILFGSMHIKSYDWIDPIHESTHLRSAKIVMDSVFTAPSKSSILYPNAGGNIHCFTAITPCVFLDVLGPPFLDGRDCSYYKEHPCSSSSSSSDCNEVKEDNQNCWLEEIDVPKDLFRGVEYLGPKIIDA</sequence>
<organism evidence="1 2">
    <name type="scientific">Dioscorea alata</name>
    <name type="common">Purple yam</name>
    <dbReference type="NCBI Taxonomy" id="55571"/>
    <lineage>
        <taxon>Eukaryota</taxon>
        <taxon>Viridiplantae</taxon>
        <taxon>Streptophyta</taxon>
        <taxon>Embryophyta</taxon>
        <taxon>Tracheophyta</taxon>
        <taxon>Spermatophyta</taxon>
        <taxon>Magnoliopsida</taxon>
        <taxon>Liliopsida</taxon>
        <taxon>Dioscoreales</taxon>
        <taxon>Dioscoreaceae</taxon>
        <taxon>Dioscorea</taxon>
    </lineage>
</organism>
<proteinExistence type="predicted"/>
<dbReference type="EMBL" id="CM037018">
    <property type="protein sequence ID" value="KAH7675246.1"/>
    <property type="molecule type" value="Genomic_DNA"/>
</dbReference>
<keyword evidence="2" id="KW-1185">Reference proteome</keyword>
<comment type="caution">
    <text evidence="1">The sequence shown here is derived from an EMBL/GenBank/DDBJ whole genome shotgun (WGS) entry which is preliminary data.</text>
</comment>
<evidence type="ECO:0000313" key="2">
    <source>
        <dbReference type="Proteomes" id="UP000827976"/>
    </source>
</evidence>
<gene>
    <name evidence="1" type="ORF">IHE45_08G123900</name>
</gene>
<accession>A0ACB7VM23</accession>
<keyword evidence="1" id="KW-0560">Oxidoreductase</keyword>
<evidence type="ECO:0000313" key="1">
    <source>
        <dbReference type="EMBL" id="KAH7675246.1"/>
    </source>
</evidence>
<name>A0ACB7VM23_DIOAL</name>
<dbReference type="EC" id="1.13.11.19" evidence="1"/>